<name>A0AAD4CIH7_ASPNN</name>
<reference evidence="9" key="1">
    <citation type="journal article" date="2019" name="Beilstein J. Org. Chem.">
        <title>Nanangenines: drimane sesquiterpenoids as the dominant metabolite cohort of a novel Australian fungus, Aspergillus nanangensis.</title>
        <authorList>
            <person name="Lacey H.J."/>
            <person name="Gilchrist C.L.M."/>
            <person name="Crombie A."/>
            <person name="Kalaitzis J.A."/>
            <person name="Vuong D."/>
            <person name="Rutledge P.J."/>
            <person name="Turner P."/>
            <person name="Pitt J.I."/>
            <person name="Lacey E."/>
            <person name="Chooi Y.H."/>
            <person name="Piggott A.M."/>
        </authorList>
    </citation>
    <scope>NUCLEOTIDE SEQUENCE</scope>
    <source>
        <strain evidence="9">MST-FP2251</strain>
    </source>
</reference>
<reference evidence="9" key="2">
    <citation type="submission" date="2020-02" db="EMBL/GenBank/DDBJ databases">
        <authorList>
            <person name="Gilchrist C.L.M."/>
            <person name="Chooi Y.-H."/>
        </authorList>
    </citation>
    <scope>NUCLEOTIDE SEQUENCE</scope>
    <source>
        <strain evidence="9">MST-FP2251</strain>
    </source>
</reference>
<evidence type="ECO:0000256" key="1">
    <source>
        <dbReference type="ARBA" id="ARBA00006249"/>
    </source>
</evidence>
<keyword evidence="7" id="KW-1015">Disulfide bond</keyword>
<dbReference type="InterPro" id="IPR011118">
    <property type="entry name" value="Tannase/feruloyl_esterase"/>
</dbReference>
<evidence type="ECO:0000256" key="2">
    <source>
        <dbReference type="ARBA" id="ARBA00022487"/>
    </source>
</evidence>
<organism evidence="9 10">
    <name type="scientific">Aspergillus nanangensis</name>
    <dbReference type="NCBI Taxonomy" id="2582783"/>
    <lineage>
        <taxon>Eukaryota</taxon>
        <taxon>Fungi</taxon>
        <taxon>Dikarya</taxon>
        <taxon>Ascomycota</taxon>
        <taxon>Pezizomycotina</taxon>
        <taxon>Eurotiomycetes</taxon>
        <taxon>Eurotiomycetidae</taxon>
        <taxon>Eurotiales</taxon>
        <taxon>Aspergillaceae</taxon>
        <taxon>Aspergillus</taxon>
        <taxon>Aspergillus subgen. Circumdati</taxon>
    </lineage>
</organism>
<gene>
    <name evidence="9" type="ORF">FE257_010600</name>
</gene>
<evidence type="ECO:0000256" key="4">
    <source>
        <dbReference type="ARBA" id="ARBA00022729"/>
    </source>
</evidence>
<comment type="similarity">
    <text evidence="1 8">Belongs to the tannase family.</text>
</comment>
<feature type="signal peptide" evidence="8">
    <location>
        <begin position="1"/>
        <end position="17"/>
    </location>
</feature>
<evidence type="ECO:0000256" key="3">
    <source>
        <dbReference type="ARBA" id="ARBA00022723"/>
    </source>
</evidence>
<keyword evidence="5 8" id="KW-0378">Hydrolase</keyword>
<sequence length="526" mass="56632">MFLKTLTSLVLAATASALATTPAVEARVCSPRHIAPPSIPDGLVLNLSTVPASYNYTGSETTGTVDPSILHFCNVTVTYTHPGKNDTIHTTVWLPFANWNGRLQGSGGGGYATRSDDTKLGDAVVKNYSVVATDGGHAVVSQTSTTWSLDADNNVNMALLEDFAYIALADAATIGKQISHSFYGRPPRHAYWNGCSTGGRQGLILAQRFPTAYNGIMAAAPAINWPSFLVAEYWPQFVMNQLQTYPATCVTDAITAATIEACDALDGVSDGVISSPDLCDFDPRTLVGTPAHNCTPAQNITRKDAEVVRRTWEGLRAANGSFLWYGLNPGAPLSRGASSLAHTTCTSSTNCTGTPFPISADWIKQFVLQDPSFDLTSFVPGDLDRILASSKARYNHIIGTDNPDLSAFKRAGGKMITWHGLADQLIFPKGTEQYYRRVEARDPTLRDFYRFFEAPGVYHCHDGPGAFPTDPLSAVVDWVENGMAPESIDAKTADGSERVLCPYPLVAVYQGGDVRDKASYECAKGY</sequence>
<dbReference type="GO" id="GO:0046872">
    <property type="term" value="F:metal ion binding"/>
    <property type="evidence" value="ECO:0007669"/>
    <property type="project" value="UniProtKB-KW"/>
</dbReference>
<evidence type="ECO:0000313" key="9">
    <source>
        <dbReference type="EMBL" id="KAF9887105.1"/>
    </source>
</evidence>
<evidence type="ECO:0000256" key="7">
    <source>
        <dbReference type="ARBA" id="ARBA00023157"/>
    </source>
</evidence>
<protein>
    <recommendedName>
        <fullName evidence="8">Carboxylic ester hydrolase</fullName>
        <ecNumber evidence="8">3.1.1.-</ecNumber>
    </recommendedName>
</protein>
<evidence type="ECO:0000313" key="10">
    <source>
        <dbReference type="Proteomes" id="UP001194746"/>
    </source>
</evidence>
<keyword evidence="10" id="KW-1185">Reference proteome</keyword>
<dbReference type="Proteomes" id="UP001194746">
    <property type="component" value="Unassembled WGS sequence"/>
</dbReference>
<dbReference type="SUPFAM" id="SSF53474">
    <property type="entry name" value="alpha/beta-Hydrolases"/>
    <property type="match status" value="1"/>
</dbReference>
<dbReference type="EMBL" id="VCAU01000067">
    <property type="protein sequence ID" value="KAF9887105.1"/>
    <property type="molecule type" value="Genomic_DNA"/>
</dbReference>
<evidence type="ECO:0000256" key="8">
    <source>
        <dbReference type="RuleBase" id="RU361238"/>
    </source>
</evidence>
<comment type="caution">
    <text evidence="9">The sequence shown here is derived from an EMBL/GenBank/DDBJ whole genome shotgun (WGS) entry which is preliminary data.</text>
</comment>
<dbReference type="PANTHER" id="PTHR33938:SF8">
    <property type="entry name" value="CARBOXYLIC ESTER HYDROLASE"/>
    <property type="match status" value="1"/>
</dbReference>
<dbReference type="Pfam" id="PF07519">
    <property type="entry name" value="Tannase"/>
    <property type="match status" value="1"/>
</dbReference>
<dbReference type="AlphaFoldDB" id="A0AAD4CIH7"/>
<evidence type="ECO:0000256" key="5">
    <source>
        <dbReference type="ARBA" id="ARBA00022801"/>
    </source>
</evidence>
<proteinExistence type="inferred from homology"/>
<dbReference type="GO" id="GO:0030600">
    <property type="term" value="F:feruloyl esterase activity"/>
    <property type="evidence" value="ECO:0007669"/>
    <property type="project" value="UniProtKB-ARBA"/>
</dbReference>
<keyword evidence="4 8" id="KW-0732">Signal</keyword>
<feature type="chain" id="PRO_5041766542" description="Carboxylic ester hydrolase" evidence="8">
    <location>
        <begin position="18"/>
        <end position="526"/>
    </location>
</feature>
<dbReference type="EC" id="3.1.1.-" evidence="8"/>
<keyword evidence="2" id="KW-0719">Serine esterase</keyword>
<keyword evidence="3" id="KW-0479">Metal-binding</keyword>
<dbReference type="InterPro" id="IPR029058">
    <property type="entry name" value="AB_hydrolase_fold"/>
</dbReference>
<evidence type="ECO:0000256" key="6">
    <source>
        <dbReference type="ARBA" id="ARBA00022837"/>
    </source>
</evidence>
<accession>A0AAD4CIH7</accession>
<keyword evidence="6" id="KW-0106">Calcium</keyword>
<dbReference type="PANTHER" id="PTHR33938">
    <property type="entry name" value="FERULOYL ESTERASE B-RELATED"/>
    <property type="match status" value="1"/>
</dbReference>